<protein>
    <submittedName>
        <fullName evidence="1">Uncharacterized protein</fullName>
    </submittedName>
</protein>
<organism evidence="1">
    <name type="scientific">Anguilla anguilla</name>
    <name type="common">European freshwater eel</name>
    <name type="synonym">Muraena anguilla</name>
    <dbReference type="NCBI Taxonomy" id="7936"/>
    <lineage>
        <taxon>Eukaryota</taxon>
        <taxon>Metazoa</taxon>
        <taxon>Chordata</taxon>
        <taxon>Craniata</taxon>
        <taxon>Vertebrata</taxon>
        <taxon>Euteleostomi</taxon>
        <taxon>Actinopterygii</taxon>
        <taxon>Neopterygii</taxon>
        <taxon>Teleostei</taxon>
        <taxon>Anguilliformes</taxon>
        <taxon>Anguillidae</taxon>
        <taxon>Anguilla</taxon>
    </lineage>
</organism>
<sequence>MHSMLQEAATVMEMAYMKTDKL</sequence>
<dbReference type="EMBL" id="GBXM01028866">
    <property type="protein sequence ID" value="JAH79711.1"/>
    <property type="molecule type" value="Transcribed_RNA"/>
</dbReference>
<reference evidence="1" key="1">
    <citation type="submission" date="2014-11" db="EMBL/GenBank/DDBJ databases">
        <authorList>
            <person name="Amaro Gonzalez C."/>
        </authorList>
    </citation>
    <scope>NUCLEOTIDE SEQUENCE</scope>
</reference>
<evidence type="ECO:0000313" key="1">
    <source>
        <dbReference type="EMBL" id="JAH79711.1"/>
    </source>
</evidence>
<dbReference type="AlphaFoldDB" id="A0A0E9VNU9"/>
<accession>A0A0E9VNU9</accession>
<proteinExistence type="predicted"/>
<name>A0A0E9VNU9_ANGAN</name>
<reference evidence="1" key="2">
    <citation type="journal article" date="2015" name="Fish Shellfish Immunol.">
        <title>Early steps in the European eel (Anguilla anguilla)-Vibrio vulnificus interaction in the gills: Role of the RtxA13 toxin.</title>
        <authorList>
            <person name="Callol A."/>
            <person name="Pajuelo D."/>
            <person name="Ebbesson L."/>
            <person name="Teles M."/>
            <person name="MacKenzie S."/>
            <person name="Amaro C."/>
        </authorList>
    </citation>
    <scope>NUCLEOTIDE SEQUENCE</scope>
</reference>